<keyword evidence="2" id="KW-0812">Transmembrane</keyword>
<accession>A0ABT1PG96</accession>
<sequence>MMWTFGVENIAAGLNVGPLLIGIGVVVALALVGVFYGLLRRGLGPERTPQPPPEQPPPRARAWATPTEVAEGEAPPNHGPGHQDSQPSEPEEVSREPDEVPRDGRRRMPYELRGYPGPRT</sequence>
<evidence type="ECO:0000313" key="4">
    <source>
        <dbReference type="Proteomes" id="UP001206206"/>
    </source>
</evidence>
<keyword evidence="4" id="KW-1185">Reference proteome</keyword>
<protein>
    <submittedName>
        <fullName evidence="3">DUF6479 family protein</fullName>
    </submittedName>
</protein>
<feature type="compositionally biased region" description="Pro residues" evidence="1">
    <location>
        <begin position="48"/>
        <end position="59"/>
    </location>
</feature>
<comment type="caution">
    <text evidence="3">The sequence shown here is derived from an EMBL/GenBank/DDBJ whole genome shotgun (WGS) entry which is preliminary data.</text>
</comment>
<name>A0ABT1PG96_9ACTN</name>
<reference evidence="3 4" key="1">
    <citation type="submission" date="2022-06" db="EMBL/GenBank/DDBJ databases">
        <title>Draft genome sequence of type strain Streptomyces rubrisoli DSM 42083.</title>
        <authorList>
            <person name="Duangmal K."/>
            <person name="Klaysubun C."/>
        </authorList>
    </citation>
    <scope>NUCLEOTIDE SEQUENCE [LARGE SCALE GENOMIC DNA]</scope>
    <source>
        <strain evidence="3 4">DSM 42083</strain>
    </source>
</reference>
<organism evidence="3 4">
    <name type="scientific">Streptantibioticus rubrisoli</name>
    <dbReference type="NCBI Taxonomy" id="1387313"/>
    <lineage>
        <taxon>Bacteria</taxon>
        <taxon>Bacillati</taxon>
        <taxon>Actinomycetota</taxon>
        <taxon>Actinomycetes</taxon>
        <taxon>Kitasatosporales</taxon>
        <taxon>Streptomycetaceae</taxon>
        <taxon>Streptantibioticus</taxon>
    </lineage>
</organism>
<dbReference type="EMBL" id="JANFNH010000026">
    <property type="protein sequence ID" value="MCQ4044391.1"/>
    <property type="molecule type" value="Genomic_DNA"/>
</dbReference>
<keyword evidence="2" id="KW-1133">Transmembrane helix</keyword>
<dbReference type="Proteomes" id="UP001206206">
    <property type="component" value="Unassembled WGS sequence"/>
</dbReference>
<keyword evidence="2" id="KW-0472">Membrane</keyword>
<evidence type="ECO:0000256" key="1">
    <source>
        <dbReference type="SAM" id="MobiDB-lite"/>
    </source>
</evidence>
<evidence type="ECO:0000313" key="3">
    <source>
        <dbReference type="EMBL" id="MCQ4044391.1"/>
    </source>
</evidence>
<feature type="transmembrane region" description="Helical" evidence="2">
    <location>
        <begin position="20"/>
        <end position="39"/>
    </location>
</feature>
<evidence type="ECO:0000256" key="2">
    <source>
        <dbReference type="SAM" id="Phobius"/>
    </source>
</evidence>
<gene>
    <name evidence="3" type="ORF">NON19_20745</name>
</gene>
<proteinExistence type="predicted"/>
<feature type="region of interest" description="Disordered" evidence="1">
    <location>
        <begin position="41"/>
        <end position="120"/>
    </location>
</feature>
<feature type="compositionally biased region" description="Basic and acidic residues" evidence="1">
    <location>
        <begin position="92"/>
        <end position="110"/>
    </location>
</feature>
<dbReference type="RefSeq" id="WP_255930207.1">
    <property type="nucleotide sequence ID" value="NZ_JANFNH010000026.1"/>
</dbReference>